<name>A0AAE0VTC2_9BIVA</name>
<feature type="chain" id="PRO_5041955226" evidence="2">
    <location>
        <begin position="26"/>
        <end position="112"/>
    </location>
</feature>
<feature type="region of interest" description="Disordered" evidence="1">
    <location>
        <begin position="34"/>
        <end position="112"/>
    </location>
</feature>
<dbReference type="EMBL" id="JAEAOA010001737">
    <property type="protein sequence ID" value="KAK3588392.1"/>
    <property type="molecule type" value="Genomic_DNA"/>
</dbReference>
<evidence type="ECO:0000313" key="4">
    <source>
        <dbReference type="Proteomes" id="UP001195483"/>
    </source>
</evidence>
<evidence type="ECO:0000313" key="3">
    <source>
        <dbReference type="EMBL" id="KAK3588392.1"/>
    </source>
</evidence>
<reference evidence="3" key="3">
    <citation type="submission" date="2023-05" db="EMBL/GenBank/DDBJ databases">
        <authorList>
            <person name="Smith C.H."/>
        </authorList>
    </citation>
    <scope>NUCLEOTIDE SEQUENCE</scope>
    <source>
        <strain evidence="3">CHS0354</strain>
        <tissue evidence="3">Mantle</tissue>
    </source>
</reference>
<evidence type="ECO:0000256" key="2">
    <source>
        <dbReference type="SAM" id="SignalP"/>
    </source>
</evidence>
<comment type="caution">
    <text evidence="3">The sequence shown here is derived from an EMBL/GenBank/DDBJ whole genome shotgun (WGS) entry which is preliminary data.</text>
</comment>
<accession>A0AAE0VTC2</accession>
<reference evidence="3" key="1">
    <citation type="journal article" date="2021" name="Genome Biol. Evol.">
        <title>A High-Quality Reference Genome for a Parasitic Bivalve with Doubly Uniparental Inheritance (Bivalvia: Unionida).</title>
        <authorList>
            <person name="Smith C.H."/>
        </authorList>
    </citation>
    <scope>NUCLEOTIDE SEQUENCE</scope>
    <source>
        <strain evidence="3">CHS0354</strain>
    </source>
</reference>
<keyword evidence="2" id="KW-0732">Signal</keyword>
<keyword evidence="4" id="KW-1185">Reference proteome</keyword>
<gene>
    <name evidence="3" type="ORF">CHS0354_028969</name>
</gene>
<sequence length="112" mass="12295">MHCYNCFSYACNSIFFFALFPPGLSFSANQFMPGSPESSLSTYYNSNQSASGNRKSTVPKLATFENTQEERKTSNQSVSLQNPEPDQKFSTKGNSGADSYSNQSGSRSCILL</sequence>
<reference evidence="3" key="2">
    <citation type="journal article" date="2021" name="Genome Biol. Evol.">
        <title>Developing a high-quality reference genome for a parasitic bivalve with doubly uniparental inheritance (Bivalvia: Unionida).</title>
        <authorList>
            <person name="Smith C.H."/>
        </authorList>
    </citation>
    <scope>NUCLEOTIDE SEQUENCE</scope>
    <source>
        <strain evidence="3">CHS0354</strain>
        <tissue evidence="3">Mantle</tissue>
    </source>
</reference>
<dbReference type="AlphaFoldDB" id="A0AAE0VTC2"/>
<organism evidence="3 4">
    <name type="scientific">Potamilus streckersoni</name>
    <dbReference type="NCBI Taxonomy" id="2493646"/>
    <lineage>
        <taxon>Eukaryota</taxon>
        <taxon>Metazoa</taxon>
        <taxon>Spiralia</taxon>
        <taxon>Lophotrochozoa</taxon>
        <taxon>Mollusca</taxon>
        <taxon>Bivalvia</taxon>
        <taxon>Autobranchia</taxon>
        <taxon>Heteroconchia</taxon>
        <taxon>Palaeoheterodonta</taxon>
        <taxon>Unionida</taxon>
        <taxon>Unionoidea</taxon>
        <taxon>Unionidae</taxon>
        <taxon>Ambleminae</taxon>
        <taxon>Lampsilini</taxon>
        <taxon>Potamilus</taxon>
    </lineage>
</organism>
<feature type="compositionally biased region" description="Polar residues" evidence="1">
    <location>
        <begin position="34"/>
        <end position="56"/>
    </location>
</feature>
<dbReference type="Proteomes" id="UP001195483">
    <property type="component" value="Unassembled WGS sequence"/>
</dbReference>
<evidence type="ECO:0000256" key="1">
    <source>
        <dbReference type="SAM" id="MobiDB-lite"/>
    </source>
</evidence>
<protein>
    <submittedName>
        <fullName evidence="3">Uncharacterized protein</fullName>
    </submittedName>
</protein>
<proteinExistence type="predicted"/>
<feature type="signal peptide" evidence="2">
    <location>
        <begin position="1"/>
        <end position="25"/>
    </location>
</feature>
<feature type="compositionally biased region" description="Polar residues" evidence="1">
    <location>
        <begin position="74"/>
        <end position="112"/>
    </location>
</feature>